<evidence type="ECO:0000256" key="1">
    <source>
        <dbReference type="ARBA" id="ARBA00023015"/>
    </source>
</evidence>
<dbReference type="PANTHER" id="PTHR46796">
    <property type="entry name" value="HTH-TYPE TRANSCRIPTIONAL ACTIVATOR RHAS-RELATED"/>
    <property type="match status" value="1"/>
</dbReference>
<dbReference type="Pfam" id="PF12833">
    <property type="entry name" value="HTH_18"/>
    <property type="match status" value="1"/>
</dbReference>
<dbReference type="RefSeq" id="WP_380604208.1">
    <property type="nucleotide sequence ID" value="NZ_JBHSDU010000015.1"/>
</dbReference>
<evidence type="ECO:0000256" key="3">
    <source>
        <dbReference type="ARBA" id="ARBA00023163"/>
    </source>
</evidence>
<gene>
    <name evidence="5" type="ORF">ACFPN2_31680</name>
</gene>
<keyword evidence="3" id="KW-0804">Transcription</keyword>
<keyword evidence="6" id="KW-1185">Reference proteome</keyword>
<keyword evidence="1" id="KW-0805">Transcription regulation</keyword>
<name>A0ABV8T376_9GAMM</name>
<keyword evidence="2" id="KW-0238">DNA-binding</keyword>
<evidence type="ECO:0000313" key="6">
    <source>
        <dbReference type="Proteomes" id="UP001595904"/>
    </source>
</evidence>
<accession>A0ABV8T376</accession>
<dbReference type="InterPro" id="IPR009057">
    <property type="entry name" value="Homeodomain-like_sf"/>
</dbReference>
<sequence length="149" mass="17175">MNHQMPFTAQIVPCVSSPPRPELPLWKSRRVIAYIESNLDRPIRNSELADVARLSRSHFCRAFHNSTGNPPHEYIIRRRIERAQQLMRSTQNPLNQIALDCGLVDQAHLARLFRRVVGVTPRAWRVAQTVHQREVTAPRPELRMAALSD</sequence>
<reference evidence="6" key="1">
    <citation type="journal article" date="2019" name="Int. J. Syst. Evol. Microbiol.">
        <title>The Global Catalogue of Microorganisms (GCM) 10K type strain sequencing project: providing services to taxonomists for standard genome sequencing and annotation.</title>
        <authorList>
            <consortium name="The Broad Institute Genomics Platform"/>
            <consortium name="The Broad Institute Genome Sequencing Center for Infectious Disease"/>
            <person name="Wu L."/>
            <person name="Ma J."/>
        </authorList>
    </citation>
    <scope>NUCLEOTIDE SEQUENCE [LARGE SCALE GENOMIC DNA]</scope>
    <source>
        <strain evidence="6">CGMCC 1.10759</strain>
    </source>
</reference>
<comment type="caution">
    <text evidence="5">The sequence shown here is derived from an EMBL/GenBank/DDBJ whole genome shotgun (WGS) entry which is preliminary data.</text>
</comment>
<dbReference type="Gene3D" id="1.10.10.60">
    <property type="entry name" value="Homeodomain-like"/>
    <property type="match status" value="2"/>
</dbReference>
<organism evidence="5 6">
    <name type="scientific">Steroidobacter flavus</name>
    <dbReference type="NCBI Taxonomy" id="1842136"/>
    <lineage>
        <taxon>Bacteria</taxon>
        <taxon>Pseudomonadati</taxon>
        <taxon>Pseudomonadota</taxon>
        <taxon>Gammaproteobacteria</taxon>
        <taxon>Steroidobacterales</taxon>
        <taxon>Steroidobacteraceae</taxon>
        <taxon>Steroidobacter</taxon>
    </lineage>
</organism>
<feature type="domain" description="HTH araC/xylS-type" evidence="4">
    <location>
        <begin position="29"/>
        <end position="127"/>
    </location>
</feature>
<dbReference type="Proteomes" id="UP001595904">
    <property type="component" value="Unassembled WGS sequence"/>
</dbReference>
<dbReference type="PANTHER" id="PTHR46796:SF14">
    <property type="entry name" value="TRANSCRIPTIONAL REGULATORY PROTEIN"/>
    <property type="match status" value="1"/>
</dbReference>
<dbReference type="SUPFAM" id="SSF46689">
    <property type="entry name" value="Homeodomain-like"/>
    <property type="match status" value="2"/>
</dbReference>
<evidence type="ECO:0000313" key="5">
    <source>
        <dbReference type="EMBL" id="MFC4313677.1"/>
    </source>
</evidence>
<dbReference type="SMART" id="SM00342">
    <property type="entry name" value="HTH_ARAC"/>
    <property type="match status" value="1"/>
</dbReference>
<dbReference type="InterPro" id="IPR050204">
    <property type="entry name" value="AraC_XylS_family_regulators"/>
</dbReference>
<proteinExistence type="predicted"/>
<protein>
    <submittedName>
        <fullName evidence="5">Helix-turn-helix domain-containing protein</fullName>
    </submittedName>
</protein>
<evidence type="ECO:0000259" key="4">
    <source>
        <dbReference type="PROSITE" id="PS01124"/>
    </source>
</evidence>
<dbReference type="PROSITE" id="PS00041">
    <property type="entry name" value="HTH_ARAC_FAMILY_1"/>
    <property type="match status" value="1"/>
</dbReference>
<dbReference type="PROSITE" id="PS01124">
    <property type="entry name" value="HTH_ARAC_FAMILY_2"/>
    <property type="match status" value="1"/>
</dbReference>
<dbReference type="InterPro" id="IPR018060">
    <property type="entry name" value="HTH_AraC"/>
</dbReference>
<dbReference type="EMBL" id="JBHSDU010000015">
    <property type="protein sequence ID" value="MFC4313677.1"/>
    <property type="molecule type" value="Genomic_DNA"/>
</dbReference>
<evidence type="ECO:0000256" key="2">
    <source>
        <dbReference type="ARBA" id="ARBA00023125"/>
    </source>
</evidence>
<dbReference type="InterPro" id="IPR018062">
    <property type="entry name" value="HTH_AraC-typ_CS"/>
</dbReference>